<sequence length="80" mass="9739">MRREWNLQELLSFVHVFTPHQMIYESSFGSGATSHHHFHFFFRMSCINCFLDCKSLQLQLSIYLYFQFICIELLFHLFLL</sequence>
<keyword evidence="1" id="KW-1133">Transmembrane helix</keyword>
<dbReference type="EMBL" id="GEDG01031058">
    <property type="protein sequence ID" value="JAP11592.1"/>
    <property type="molecule type" value="Transcribed_RNA"/>
</dbReference>
<evidence type="ECO:0000256" key="1">
    <source>
        <dbReference type="SAM" id="Phobius"/>
    </source>
</evidence>
<accession>A0A0V0GU18</accession>
<reference evidence="2" key="1">
    <citation type="submission" date="2015-12" db="EMBL/GenBank/DDBJ databases">
        <title>Gene expression during late stages of embryo sac development: a critical building block for successful pollen-pistil interactions.</title>
        <authorList>
            <person name="Liu Y."/>
            <person name="Joly V."/>
            <person name="Sabar M."/>
            <person name="Matton D.P."/>
        </authorList>
    </citation>
    <scope>NUCLEOTIDE SEQUENCE</scope>
</reference>
<protein>
    <submittedName>
        <fullName evidence="2">Putative ovule protein</fullName>
    </submittedName>
</protein>
<keyword evidence="1" id="KW-0472">Membrane</keyword>
<evidence type="ECO:0000313" key="2">
    <source>
        <dbReference type="EMBL" id="JAP11592.1"/>
    </source>
</evidence>
<name>A0A0V0GU18_SOLCH</name>
<dbReference type="AlphaFoldDB" id="A0A0V0GU18"/>
<proteinExistence type="predicted"/>
<organism evidence="2">
    <name type="scientific">Solanum chacoense</name>
    <name type="common">Chaco potato</name>
    <dbReference type="NCBI Taxonomy" id="4108"/>
    <lineage>
        <taxon>Eukaryota</taxon>
        <taxon>Viridiplantae</taxon>
        <taxon>Streptophyta</taxon>
        <taxon>Embryophyta</taxon>
        <taxon>Tracheophyta</taxon>
        <taxon>Spermatophyta</taxon>
        <taxon>Magnoliopsida</taxon>
        <taxon>eudicotyledons</taxon>
        <taxon>Gunneridae</taxon>
        <taxon>Pentapetalae</taxon>
        <taxon>asterids</taxon>
        <taxon>lamiids</taxon>
        <taxon>Solanales</taxon>
        <taxon>Solanaceae</taxon>
        <taxon>Solanoideae</taxon>
        <taxon>Solaneae</taxon>
        <taxon>Solanum</taxon>
    </lineage>
</organism>
<keyword evidence="1" id="KW-0812">Transmembrane</keyword>
<feature type="transmembrane region" description="Helical" evidence="1">
    <location>
        <begin position="60"/>
        <end position="79"/>
    </location>
</feature>